<keyword evidence="4" id="KW-1185">Reference proteome</keyword>
<sequence length="273" mass="30333">MSALVTIGDFSRMTYLSVKALRHYHEVGLLVPADVDAATGYRLYRSEQVPVAQVIRRLRDLGMPLQDVRAVLGAEDVTARNAVILRHLRRMERQLEQTQSAVASLRALLEPDQIPIEVEYRLSPPIRVLAVRDRIGMNEFDDWSAAAFNELHAVLDNVGIERAGPDGALYFAEFFAEDAGDVVVFAPVRDTPRVTGRVVVLELPATELAVTVHRGPFGDLDRTYGALGTFVSERAIGVDGPIRENYLVTADDIADESRHRTEVCWPVFHTVST</sequence>
<organism evidence="3 4">
    <name type="scientific">Nocardia colli</name>
    <dbReference type="NCBI Taxonomy" id="2545717"/>
    <lineage>
        <taxon>Bacteria</taxon>
        <taxon>Bacillati</taxon>
        <taxon>Actinomycetota</taxon>
        <taxon>Actinomycetes</taxon>
        <taxon>Mycobacteriales</taxon>
        <taxon>Nocardiaceae</taxon>
        <taxon>Nocardia</taxon>
    </lineage>
</organism>
<dbReference type="CDD" id="cd01107">
    <property type="entry name" value="HTH_BmrR"/>
    <property type="match status" value="1"/>
</dbReference>
<proteinExistence type="predicted"/>
<dbReference type="Pfam" id="PF13411">
    <property type="entry name" value="MerR_1"/>
    <property type="match status" value="1"/>
</dbReference>
<dbReference type="InterPro" id="IPR000551">
    <property type="entry name" value="MerR-type_HTH_dom"/>
</dbReference>
<dbReference type="SMART" id="SM00422">
    <property type="entry name" value="HTH_MERR"/>
    <property type="match status" value="1"/>
</dbReference>
<dbReference type="OrthoDB" id="7849865at2"/>
<dbReference type="PROSITE" id="PS50937">
    <property type="entry name" value="HTH_MERR_2"/>
    <property type="match status" value="1"/>
</dbReference>
<dbReference type="Pfam" id="PF06445">
    <property type="entry name" value="GyrI-like"/>
    <property type="match status" value="1"/>
</dbReference>
<dbReference type="InterPro" id="IPR009061">
    <property type="entry name" value="DNA-bd_dom_put_sf"/>
</dbReference>
<evidence type="ECO:0000313" key="3">
    <source>
        <dbReference type="EMBL" id="KAA8880625.1"/>
    </source>
</evidence>
<dbReference type="SUPFAM" id="SSF55136">
    <property type="entry name" value="Probable bacterial effector-binding domain"/>
    <property type="match status" value="1"/>
</dbReference>
<reference evidence="3 4" key="1">
    <citation type="submission" date="2019-09" db="EMBL/GenBank/DDBJ databases">
        <authorList>
            <person name="Wang X."/>
        </authorList>
    </citation>
    <scope>NUCLEOTIDE SEQUENCE [LARGE SCALE GENOMIC DNA]</scope>
    <source>
        <strain evidence="3 4">CICC 11023</strain>
    </source>
</reference>
<evidence type="ECO:0000259" key="2">
    <source>
        <dbReference type="PROSITE" id="PS50937"/>
    </source>
</evidence>
<accession>A0A5N0DX82</accession>
<dbReference type="EMBL" id="VXLC01000032">
    <property type="protein sequence ID" value="KAA8880625.1"/>
    <property type="molecule type" value="Genomic_DNA"/>
</dbReference>
<protein>
    <submittedName>
        <fullName evidence="3">MerR family transcriptional regulator</fullName>
    </submittedName>
</protein>
<feature type="domain" description="HTH merR-type" evidence="2">
    <location>
        <begin position="4"/>
        <end position="74"/>
    </location>
</feature>
<evidence type="ECO:0000256" key="1">
    <source>
        <dbReference type="ARBA" id="ARBA00023125"/>
    </source>
</evidence>
<dbReference type="GO" id="GO:0003700">
    <property type="term" value="F:DNA-binding transcription factor activity"/>
    <property type="evidence" value="ECO:0007669"/>
    <property type="project" value="InterPro"/>
</dbReference>
<dbReference type="GO" id="GO:0003677">
    <property type="term" value="F:DNA binding"/>
    <property type="evidence" value="ECO:0007669"/>
    <property type="project" value="UniProtKB-KW"/>
</dbReference>
<dbReference type="Gene3D" id="3.20.80.10">
    <property type="entry name" value="Regulatory factor, effector binding domain"/>
    <property type="match status" value="1"/>
</dbReference>
<dbReference type="SUPFAM" id="SSF46955">
    <property type="entry name" value="Putative DNA-binding domain"/>
    <property type="match status" value="1"/>
</dbReference>
<keyword evidence="1" id="KW-0238">DNA-binding</keyword>
<dbReference type="Proteomes" id="UP000323876">
    <property type="component" value="Unassembled WGS sequence"/>
</dbReference>
<dbReference type="SMART" id="SM00871">
    <property type="entry name" value="AraC_E_bind"/>
    <property type="match status" value="1"/>
</dbReference>
<dbReference type="PANTHER" id="PTHR30204">
    <property type="entry name" value="REDOX-CYCLING DRUG-SENSING TRANSCRIPTIONAL ACTIVATOR SOXR"/>
    <property type="match status" value="1"/>
</dbReference>
<dbReference type="RefSeq" id="WP_150407502.1">
    <property type="nucleotide sequence ID" value="NZ_VXLC01000032.1"/>
</dbReference>
<dbReference type="InterPro" id="IPR029442">
    <property type="entry name" value="GyrI-like"/>
</dbReference>
<dbReference type="PANTHER" id="PTHR30204:SF97">
    <property type="entry name" value="MERR FAMILY REGULATORY PROTEIN"/>
    <property type="match status" value="1"/>
</dbReference>
<dbReference type="Gene3D" id="1.10.1660.10">
    <property type="match status" value="1"/>
</dbReference>
<name>A0A5N0DX82_9NOCA</name>
<dbReference type="InterPro" id="IPR011256">
    <property type="entry name" value="Reg_factor_effector_dom_sf"/>
</dbReference>
<evidence type="ECO:0000313" key="4">
    <source>
        <dbReference type="Proteomes" id="UP000323876"/>
    </source>
</evidence>
<gene>
    <name evidence="3" type="ORF">F3087_40625</name>
</gene>
<comment type="caution">
    <text evidence="3">The sequence shown here is derived from an EMBL/GenBank/DDBJ whole genome shotgun (WGS) entry which is preliminary data.</text>
</comment>
<dbReference type="InterPro" id="IPR047057">
    <property type="entry name" value="MerR_fam"/>
</dbReference>
<dbReference type="AlphaFoldDB" id="A0A5N0DX82"/>
<dbReference type="InterPro" id="IPR010499">
    <property type="entry name" value="AraC_E-bd"/>
</dbReference>